<evidence type="ECO:0000256" key="8">
    <source>
        <dbReference type="SAM" id="MobiDB-lite"/>
    </source>
</evidence>
<keyword evidence="10" id="KW-0540">Nuclease</keyword>
<keyword evidence="11" id="KW-1185">Reference proteome</keyword>
<evidence type="ECO:0000259" key="9">
    <source>
        <dbReference type="Pfam" id="PF03834"/>
    </source>
</evidence>
<evidence type="ECO:0000256" key="6">
    <source>
        <dbReference type="ARBA" id="ARBA00023242"/>
    </source>
</evidence>
<dbReference type="GO" id="GO:0070522">
    <property type="term" value="C:ERCC4-ERCC1 complex"/>
    <property type="evidence" value="ECO:0007669"/>
    <property type="project" value="TreeGrafter"/>
</dbReference>
<dbReference type="SUPFAM" id="SSF52980">
    <property type="entry name" value="Restriction endonuclease-like"/>
    <property type="match status" value="1"/>
</dbReference>
<evidence type="ECO:0000256" key="5">
    <source>
        <dbReference type="ARBA" id="ARBA00023204"/>
    </source>
</evidence>
<evidence type="ECO:0000313" key="10">
    <source>
        <dbReference type="EMBL" id="KAJ3116585.1"/>
    </source>
</evidence>
<dbReference type="GO" id="GO:0070914">
    <property type="term" value="P:UV-damage excision repair"/>
    <property type="evidence" value="ECO:0007669"/>
    <property type="project" value="TreeGrafter"/>
</dbReference>
<keyword evidence="10" id="KW-0255">Endonuclease</keyword>
<dbReference type="AlphaFoldDB" id="A0AAD5SXE5"/>
<dbReference type="PANTHER" id="PTHR12749:SF0">
    <property type="entry name" value="DNA EXCISION REPAIR PROTEIN ERCC-1"/>
    <property type="match status" value="1"/>
</dbReference>
<evidence type="ECO:0000256" key="2">
    <source>
        <dbReference type="ARBA" id="ARBA00008283"/>
    </source>
</evidence>
<evidence type="ECO:0000256" key="3">
    <source>
        <dbReference type="ARBA" id="ARBA00022763"/>
    </source>
</evidence>
<dbReference type="InterPro" id="IPR004579">
    <property type="entry name" value="ERCC1/RAD10/SWI10"/>
</dbReference>
<dbReference type="GO" id="GO:0004519">
    <property type="term" value="F:endonuclease activity"/>
    <property type="evidence" value="ECO:0007669"/>
    <property type="project" value="UniProtKB-KW"/>
</dbReference>
<dbReference type="PANTHER" id="PTHR12749">
    <property type="entry name" value="EXCISION REPAIR CROSS-COMPLEMENTING 1 ERCC1"/>
    <property type="match status" value="1"/>
</dbReference>
<dbReference type="Pfam" id="PF03834">
    <property type="entry name" value="Rad10"/>
    <property type="match status" value="1"/>
</dbReference>
<feature type="region of interest" description="Disordered" evidence="8">
    <location>
        <begin position="225"/>
        <end position="249"/>
    </location>
</feature>
<dbReference type="Proteomes" id="UP001211907">
    <property type="component" value="Unassembled WGS sequence"/>
</dbReference>
<evidence type="ECO:0000256" key="7">
    <source>
        <dbReference type="ARBA" id="ARBA00071993"/>
    </source>
</evidence>
<evidence type="ECO:0000256" key="4">
    <source>
        <dbReference type="ARBA" id="ARBA00023125"/>
    </source>
</evidence>
<comment type="similarity">
    <text evidence="2">Belongs to the ERCC1/RAD10/SWI10 family.</text>
</comment>
<dbReference type="GO" id="GO:0003697">
    <property type="term" value="F:single-stranded DNA binding"/>
    <property type="evidence" value="ECO:0007669"/>
    <property type="project" value="TreeGrafter"/>
</dbReference>
<comment type="caution">
    <text evidence="10">The sequence shown here is derived from an EMBL/GenBank/DDBJ whole genome shotgun (WGS) entry which is preliminary data.</text>
</comment>
<keyword evidence="4" id="KW-0238">DNA-binding</keyword>
<protein>
    <recommendedName>
        <fullName evidence="7">DNA excision repair protein ERCC-1</fullName>
    </recommendedName>
</protein>
<sequence length="249" mass="28095">MSRFSTSRILVNNNQRGNPILSHIKKIPWEHASIAPDYLVGASAAVLFLSLKYHRLKPEYIYQRMKPLGTQFSLRILLCIVDIDDHQQPIRELTKACIVAGFTLFLAWSTQEAGQYLETFKSYEFKPPDSIKERVESDQFSKLSDCLVQVKSINKTDVLTLVSNFGSFKNIIEASPEELSVLPGFGDQKVKRLVEAVNTPFLISNASTKGSATYAATANKESSSIQQQKNFASSNDYNEYDEEFNFDSE</sequence>
<comment type="subcellular location">
    <subcellularLocation>
        <location evidence="1">Nucleus</location>
    </subcellularLocation>
</comment>
<gene>
    <name evidence="10" type="primary">RAD10</name>
    <name evidence="10" type="ORF">HK100_001020</name>
</gene>
<dbReference type="NCBIfam" id="TIGR00597">
    <property type="entry name" value="rad10"/>
    <property type="match status" value="1"/>
</dbReference>
<dbReference type="GO" id="GO:0003684">
    <property type="term" value="F:damaged DNA binding"/>
    <property type="evidence" value="ECO:0007669"/>
    <property type="project" value="InterPro"/>
</dbReference>
<dbReference type="GO" id="GO:0006302">
    <property type="term" value="P:double-strand break repair"/>
    <property type="evidence" value="ECO:0007669"/>
    <property type="project" value="UniProtKB-ARBA"/>
</dbReference>
<keyword evidence="3" id="KW-0227">DNA damage</keyword>
<dbReference type="GO" id="GO:0006289">
    <property type="term" value="P:nucleotide-excision repair"/>
    <property type="evidence" value="ECO:0007669"/>
    <property type="project" value="UniProtKB-ARBA"/>
</dbReference>
<feature type="domain" description="ERCC1-like central" evidence="9">
    <location>
        <begin position="9"/>
        <end position="121"/>
    </location>
</feature>
<evidence type="ECO:0000256" key="1">
    <source>
        <dbReference type="ARBA" id="ARBA00004123"/>
    </source>
</evidence>
<dbReference type="SUPFAM" id="SSF47781">
    <property type="entry name" value="RuvA domain 2-like"/>
    <property type="match status" value="1"/>
</dbReference>
<name>A0AAD5SXE5_9FUNG</name>
<keyword evidence="6" id="KW-0539">Nucleus</keyword>
<keyword evidence="5" id="KW-0234">DNA repair</keyword>
<keyword evidence="10" id="KW-0378">Hydrolase</keyword>
<feature type="compositionally biased region" description="Acidic residues" evidence="8">
    <location>
        <begin position="238"/>
        <end position="249"/>
    </location>
</feature>
<reference evidence="10" key="1">
    <citation type="submission" date="2020-05" db="EMBL/GenBank/DDBJ databases">
        <title>Phylogenomic resolution of chytrid fungi.</title>
        <authorList>
            <person name="Stajich J.E."/>
            <person name="Amses K."/>
            <person name="Simmons R."/>
            <person name="Seto K."/>
            <person name="Myers J."/>
            <person name="Bonds A."/>
            <person name="Quandt C.A."/>
            <person name="Barry K."/>
            <person name="Liu P."/>
            <person name="Grigoriev I."/>
            <person name="Longcore J.E."/>
            <person name="James T.Y."/>
        </authorList>
    </citation>
    <scope>NUCLEOTIDE SEQUENCE</scope>
    <source>
        <strain evidence="10">JEL0513</strain>
    </source>
</reference>
<dbReference type="InterPro" id="IPR011335">
    <property type="entry name" value="Restrct_endonuc-II-like"/>
</dbReference>
<dbReference type="GO" id="GO:0006312">
    <property type="term" value="P:mitotic recombination"/>
    <property type="evidence" value="ECO:0007669"/>
    <property type="project" value="TreeGrafter"/>
</dbReference>
<dbReference type="CDD" id="cd22325">
    <property type="entry name" value="ERCC1_C-like"/>
    <property type="match status" value="1"/>
</dbReference>
<dbReference type="InterPro" id="IPR047260">
    <property type="entry name" value="ERCC1-like_central_dom"/>
</dbReference>
<organism evidence="10 11">
    <name type="scientific">Physocladia obscura</name>
    <dbReference type="NCBI Taxonomy" id="109957"/>
    <lineage>
        <taxon>Eukaryota</taxon>
        <taxon>Fungi</taxon>
        <taxon>Fungi incertae sedis</taxon>
        <taxon>Chytridiomycota</taxon>
        <taxon>Chytridiomycota incertae sedis</taxon>
        <taxon>Chytridiomycetes</taxon>
        <taxon>Chytridiales</taxon>
        <taxon>Chytriomycetaceae</taxon>
        <taxon>Physocladia</taxon>
    </lineage>
</organism>
<dbReference type="InterPro" id="IPR010994">
    <property type="entry name" value="RuvA_2-like"/>
</dbReference>
<dbReference type="Gene3D" id="3.40.50.10130">
    <property type="match status" value="1"/>
</dbReference>
<dbReference type="FunFam" id="1.10.150.20:FF:000017">
    <property type="entry name" value="DNA excision repair protein ERCC-1"/>
    <property type="match status" value="1"/>
</dbReference>
<proteinExistence type="inferred from homology"/>
<dbReference type="GO" id="GO:0000110">
    <property type="term" value="C:nucleotide-excision repair factor 1 complex"/>
    <property type="evidence" value="ECO:0007669"/>
    <property type="project" value="TreeGrafter"/>
</dbReference>
<accession>A0AAD5SXE5</accession>
<evidence type="ECO:0000313" key="11">
    <source>
        <dbReference type="Proteomes" id="UP001211907"/>
    </source>
</evidence>
<dbReference type="Gene3D" id="1.10.150.20">
    <property type="entry name" value="5' to 3' exonuclease, C-terminal subdomain"/>
    <property type="match status" value="1"/>
</dbReference>
<dbReference type="FunFam" id="3.40.50.10130:FF:000001">
    <property type="entry name" value="DNA excision repair protein ERCC-1"/>
    <property type="match status" value="1"/>
</dbReference>
<dbReference type="EMBL" id="JADGJH010001219">
    <property type="protein sequence ID" value="KAJ3116585.1"/>
    <property type="molecule type" value="Genomic_DNA"/>
</dbReference>
<feature type="compositionally biased region" description="Polar residues" evidence="8">
    <location>
        <begin position="225"/>
        <end position="237"/>
    </location>
</feature>
<dbReference type="Pfam" id="PF14520">
    <property type="entry name" value="HHH_5"/>
    <property type="match status" value="1"/>
</dbReference>